<dbReference type="PANTHER" id="PTHR11852:SF4">
    <property type="entry name" value="LITTLE ELONGATION COMPLEX SUBUNIT 1"/>
    <property type="match status" value="1"/>
</dbReference>
<evidence type="ECO:0000256" key="1">
    <source>
        <dbReference type="SAM" id="Coils"/>
    </source>
</evidence>
<accession>A0A6I9YAL0</accession>
<dbReference type="KEGG" id="tsr:106547872"/>
<dbReference type="GeneID" id="106547872"/>
<gene>
    <name evidence="3" type="primary">LOC106547872</name>
</gene>
<dbReference type="PANTHER" id="PTHR11852">
    <property type="entry name" value="PLATELET-ACTIVATING FACTOR ACETYLHYDROLASE"/>
    <property type="match status" value="1"/>
</dbReference>
<feature type="coiled-coil region" evidence="1">
    <location>
        <begin position="93"/>
        <end position="134"/>
    </location>
</feature>
<organism evidence="2 3">
    <name type="scientific">Thamnophis sirtalis</name>
    <dbReference type="NCBI Taxonomy" id="35019"/>
    <lineage>
        <taxon>Eukaryota</taxon>
        <taxon>Metazoa</taxon>
        <taxon>Chordata</taxon>
        <taxon>Craniata</taxon>
        <taxon>Vertebrata</taxon>
        <taxon>Euteleostomi</taxon>
        <taxon>Lepidosauria</taxon>
        <taxon>Squamata</taxon>
        <taxon>Bifurcata</taxon>
        <taxon>Unidentata</taxon>
        <taxon>Episquamata</taxon>
        <taxon>Toxicofera</taxon>
        <taxon>Serpentes</taxon>
        <taxon>Colubroidea</taxon>
        <taxon>Colubridae</taxon>
        <taxon>Natricinae</taxon>
        <taxon>Thamnophis</taxon>
    </lineage>
</organism>
<sequence length="203" mass="23630">MRSRNLSLIPQTHLLSHYSLTGMASMNTFAAFNGTVETWDSYITRFECFLEASDFTELSSSPKKGGLLFEFVWDRNVQHRSDSSSHLSRYTWKKKLENKVKKLEEAAAKHTQEFKQLKAEKKVLEKELKKAQEKIDGFPNRKQKKVLKNAETQSESENLVANVDKEKIKFLLEELWQCIENSTGKKQINKREQAVETRKKISK</sequence>
<protein>
    <submittedName>
        <fullName evidence="3">Uncharacterized protein LOC106547872</fullName>
    </submittedName>
</protein>
<keyword evidence="1" id="KW-0175">Coiled coil</keyword>
<evidence type="ECO:0000313" key="3">
    <source>
        <dbReference type="RefSeq" id="XP_013920610.1"/>
    </source>
</evidence>
<reference evidence="3" key="1">
    <citation type="submission" date="2025-08" db="UniProtKB">
        <authorList>
            <consortium name="RefSeq"/>
        </authorList>
    </citation>
    <scope>IDENTIFICATION</scope>
    <source>
        <tissue evidence="3">Skeletal muscle</tissue>
    </source>
</reference>
<dbReference type="AlphaFoldDB" id="A0A6I9YAL0"/>
<name>A0A6I9YAL0_9SAUR</name>
<dbReference type="Proteomes" id="UP000504617">
    <property type="component" value="Unplaced"/>
</dbReference>
<proteinExistence type="predicted"/>
<evidence type="ECO:0000313" key="2">
    <source>
        <dbReference type="Proteomes" id="UP000504617"/>
    </source>
</evidence>
<keyword evidence="2" id="KW-1185">Reference proteome</keyword>
<dbReference type="RefSeq" id="XP_013920610.1">
    <property type="nucleotide sequence ID" value="XM_014065135.1"/>
</dbReference>